<protein>
    <submittedName>
        <fullName evidence="13">Flagellar M-ring protein FliF</fullName>
    </submittedName>
</protein>
<feature type="domain" description="Flagellar M-ring N-terminal" evidence="11">
    <location>
        <begin position="41"/>
        <end position="215"/>
    </location>
</feature>
<keyword evidence="4" id="KW-1003">Cell membrane</keyword>
<dbReference type="PANTHER" id="PTHR30046:SF0">
    <property type="entry name" value="FLAGELLAR M-RING PROTEIN"/>
    <property type="match status" value="1"/>
</dbReference>
<proteinExistence type="inferred from homology"/>
<dbReference type="InterPro" id="IPR013556">
    <property type="entry name" value="Flag_M-ring_C"/>
</dbReference>
<evidence type="ECO:0000256" key="7">
    <source>
        <dbReference type="ARBA" id="ARBA00023136"/>
    </source>
</evidence>
<dbReference type="InterPro" id="IPR043427">
    <property type="entry name" value="YscJ/FliF"/>
</dbReference>
<keyword evidence="13" id="KW-0969">Cilium</keyword>
<dbReference type="GO" id="GO:0071973">
    <property type="term" value="P:bacterial-type flagellum-dependent cell motility"/>
    <property type="evidence" value="ECO:0007669"/>
    <property type="project" value="InterPro"/>
</dbReference>
<reference evidence="13" key="1">
    <citation type="submission" date="2018-06" db="EMBL/GenBank/DDBJ databases">
        <authorList>
            <person name="Zhirakovskaya E."/>
        </authorList>
    </citation>
    <scope>NUCLEOTIDE SEQUENCE</scope>
</reference>
<evidence type="ECO:0000256" key="5">
    <source>
        <dbReference type="ARBA" id="ARBA00022692"/>
    </source>
</evidence>
<evidence type="ECO:0000256" key="10">
    <source>
        <dbReference type="SAM" id="Phobius"/>
    </source>
</evidence>
<comment type="subcellular location">
    <subcellularLocation>
        <location evidence="1">Bacterial flagellum basal body</location>
    </subcellularLocation>
    <subcellularLocation>
        <location evidence="2">Cell membrane</location>
        <topology evidence="2">Multi-pass membrane protein</topology>
    </subcellularLocation>
</comment>
<name>A0A3B0X6M2_9ZZZZ</name>
<dbReference type="NCBIfam" id="TIGR00206">
    <property type="entry name" value="fliF"/>
    <property type="match status" value="1"/>
</dbReference>
<dbReference type="PANTHER" id="PTHR30046">
    <property type="entry name" value="FLAGELLAR M-RING PROTEIN"/>
    <property type="match status" value="1"/>
</dbReference>
<dbReference type="InterPro" id="IPR006182">
    <property type="entry name" value="FliF_N_dom"/>
</dbReference>
<keyword evidence="6 10" id="KW-1133">Transmembrane helix</keyword>
<evidence type="ECO:0000256" key="4">
    <source>
        <dbReference type="ARBA" id="ARBA00022475"/>
    </source>
</evidence>
<keyword evidence="5 10" id="KW-0812">Transmembrane</keyword>
<feature type="region of interest" description="Disordered" evidence="9">
    <location>
        <begin position="280"/>
        <end position="341"/>
    </location>
</feature>
<feature type="transmembrane region" description="Helical" evidence="10">
    <location>
        <begin position="436"/>
        <end position="458"/>
    </location>
</feature>
<evidence type="ECO:0000256" key="9">
    <source>
        <dbReference type="SAM" id="MobiDB-lite"/>
    </source>
</evidence>
<dbReference type="Pfam" id="PF08345">
    <property type="entry name" value="YscJ_FliF_C"/>
    <property type="match status" value="1"/>
</dbReference>
<dbReference type="GO" id="GO:0005886">
    <property type="term" value="C:plasma membrane"/>
    <property type="evidence" value="ECO:0007669"/>
    <property type="project" value="UniProtKB-SubCell"/>
</dbReference>
<dbReference type="Pfam" id="PF01514">
    <property type="entry name" value="YscJ_FliF"/>
    <property type="match status" value="1"/>
</dbReference>
<dbReference type="InterPro" id="IPR000067">
    <property type="entry name" value="FlgMring_FliF"/>
</dbReference>
<keyword evidence="13" id="KW-0966">Cell projection</keyword>
<dbReference type="PIRSF" id="PIRSF004862">
    <property type="entry name" value="FliF"/>
    <property type="match status" value="1"/>
</dbReference>
<dbReference type="Gene3D" id="3.30.300.30">
    <property type="match status" value="1"/>
</dbReference>
<gene>
    <name evidence="13" type="ORF">MNBD_GAMMA11-2140</name>
</gene>
<evidence type="ECO:0000256" key="8">
    <source>
        <dbReference type="ARBA" id="ARBA00023143"/>
    </source>
</evidence>
<dbReference type="EMBL" id="UOFG01000217">
    <property type="protein sequence ID" value="VAW63955.1"/>
    <property type="molecule type" value="Genomic_DNA"/>
</dbReference>
<feature type="domain" description="Flagellar M-ring C-terminal" evidence="12">
    <location>
        <begin position="248"/>
        <end position="417"/>
    </location>
</feature>
<comment type="similarity">
    <text evidence="3">Belongs to the FliF family.</text>
</comment>
<dbReference type="PRINTS" id="PR01009">
    <property type="entry name" value="FLGMRINGFLIF"/>
</dbReference>
<evidence type="ECO:0000256" key="6">
    <source>
        <dbReference type="ARBA" id="ARBA00022989"/>
    </source>
</evidence>
<evidence type="ECO:0000256" key="1">
    <source>
        <dbReference type="ARBA" id="ARBA00004117"/>
    </source>
</evidence>
<feature type="transmembrane region" description="Helical" evidence="10">
    <location>
        <begin position="18"/>
        <end position="39"/>
    </location>
</feature>
<dbReference type="GO" id="GO:0003774">
    <property type="term" value="F:cytoskeletal motor activity"/>
    <property type="evidence" value="ECO:0007669"/>
    <property type="project" value="InterPro"/>
</dbReference>
<evidence type="ECO:0000256" key="3">
    <source>
        <dbReference type="ARBA" id="ARBA00007971"/>
    </source>
</evidence>
<dbReference type="AlphaFoldDB" id="A0A3B0X6M2"/>
<dbReference type="GO" id="GO:0009431">
    <property type="term" value="C:bacterial-type flagellum basal body, MS ring"/>
    <property type="evidence" value="ECO:0007669"/>
    <property type="project" value="InterPro"/>
</dbReference>
<evidence type="ECO:0000259" key="12">
    <source>
        <dbReference type="Pfam" id="PF08345"/>
    </source>
</evidence>
<evidence type="ECO:0000256" key="2">
    <source>
        <dbReference type="ARBA" id="ARBA00004651"/>
    </source>
</evidence>
<accession>A0A3B0X6M2</accession>
<dbReference type="InterPro" id="IPR045851">
    <property type="entry name" value="AMP-bd_C_sf"/>
</dbReference>
<keyword evidence="8" id="KW-0975">Bacterial flagellum</keyword>
<sequence>MAEQTVSPATMMIPVPRFIGAILGVVVTVLVSIGIYTWGTAPSFSSLYNGLEPTDTAEVVAALQSAAIPYELNAASGSVMVESGRVHEARLKMASQGLPRGTATGFEMLQQEQNFGTSQFVESARYHHAMETELARTISTMRNVKSVRVHLAIPKNSVFARKRTKPSASIVLNLYGGRVIEPGQVNAIVHLTASSVSSLSPEHVTVVDQNGRLLSSGDLSSNVVKTAKQFDYVRLVERNYEQRIEHLLEPIMGAGKVRATVNANIDFATQESTEELFNNANQTVRSEQSSESKRSNRKGGGVPGALANQPPAGGKLVEGAGGTGEVEPDAPVQNSSKNSLRNYEVDRTIRHSRQGSGIVKRLTVAVLVDDKVVLEDGETTRTPLTNEEIARITTLVQQTIGFSEPRGDLVNVINASFTPIEAVEDLPEPSIMDNKWLQLALKWLGPFILILILILTILKPSIKGLTSYMPPAPVLAAPVAGEDGAGGGGTAGSQGAAQLEHQPGGGVIPLPTDHDEKVEFARSMVQQDPKKVANVVKGWIGDEQP</sequence>
<keyword evidence="13" id="KW-0282">Flagellum</keyword>
<feature type="compositionally biased region" description="Polar residues" evidence="9">
    <location>
        <begin position="332"/>
        <end position="341"/>
    </location>
</feature>
<keyword evidence="7 10" id="KW-0472">Membrane</keyword>
<organism evidence="13">
    <name type="scientific">hydrothermal vent metagenome</name>
    <dbReference type="NCBI Taxonomy" id="652676"/>
    <lineage>
        <taxon>unclassified sequences</taxon>
        <taxon>metagenomes</taxon>
        <taxon>ecological metagenomes</taxon>
    </lineage>
</organism>
<evidence type="ECO:0000259" key="11">
    <source>
        <dbReference type="Pfam" id="PF01514"/>
    </source>
</evidence>
<evidence type="ECO:0000313" key="13">
    <source>
        <dbReference type="EMBL" id="VAW63955.1"/>
    </source>
</evidence>